<gene>
    <name evidence="2" type="ORF">L0P62_09185</name>
</gene>
<protein>
    <submittedName>
        <fullName evidence="2">Uncharacterized protein</fullName>
    </submittedName>
</protein>
<keyword evidence="1" id="KW-1133">Transmembrane helix</keyword>
<dbReference type="RefSeq" id="WP_226808236.1">
    <property type="nucleotide sequence ID" value="NZ_JAJBNW010000039.1"/>
</dbReference>
<keyword evidence="3" id="KW-1185">Reference proteome</keyword>
<dbReference type="AlphaFoldDB" id="A0A9Q4ADM7"/>
<proteinExistence type="predicted"/>
<evidence type="ECO:0000313" key="2">
    <source>
        <dbReference type="EMBL" id="MCG4565623.1"/>
    </source>
</evidence>
<keyword evidence="1" id="KW-0472">Membrane</keyword>
<dbReference type="Proteomes" id="UP001108123">
    <property type="component" value="Unassembled WGS sequence"/>
</dbReference>
<evidence type="ECO:0000313" key="3">
    <source>
        <dbReference type="Proteomes" id="UP001108123"/>
    </source>
</evidence>
<feature type="transmembrane region" description="Helical" evidence="1">
    <location>
        <begin position="50"/>
        <end position="68"/>
    </location>
</feature>
<dbReference type="EMBL" id="JAKNID010000040">
    <property type="protein sequence ID" value="MCG4565623.1"/>
    <property type="molecule type" value="Genomic_DNA"/>
</dbReference>
<reference evidence="2" key="1">
    <citation type="submission" date="2022-01" db="EMBL/GenBank/DDBJ databases">
        <title>Collection of gut derived symbiotic bacterial strains cultured from healthy donors.</title>
        <authorList>
            <person name="Lin H."/>
            <person name="Kohout C."/>
            <person name="Waligurski E."/>
            <person name="Pamer E.G."/>
        </authorList>
    </citation>
    <scope>NUCLEOTIDE SEQUENCE</scope>
    <source>
        <strain evidence="2">MSK.14.39</strain>
    </source>
</reference>
<sequence>MSNNNTFQEVWRAFINATKKLLETHKWIYLFLIYIAWLAMEAFSNSESGMVFILCTTISIVSLGIYGNTKNYSETALSFILGLFTVFSTTWNSKLFMIFISFYLLFNIVIFMISSIRLAAKQEMIITQAAVKYRDRNYDEVFKILKKISDMSSKNGQLGPIEKAEIIRFLSYRKIDIEYLSEAINVVELIKTVQQCELSEALTLFYNLYALDVISGGNEFSGDRIIRMMDEIVVLPVSHEEFYYLFNKLKKKVMRKEITFINLMRKIKEYIYKGMDVEEIVQELSY</sequence>
<organism evidence="2 3">
    <name type="scientific">Anaerosalibacter bizertensis</name>
    <dbReference type="NCBI Taxonomy" id="932217"/>
    <lineage>
        <taxon>Bacteria</taxon>
        <taxon>Bacillati</taxon>
        <taxon>Bacillota</taxon>
        <taxon>Tissierellia</taxon>
        <taxon>Tissierellales</taxon>
        <taxon>Sporanaerobacteraceae</taxon>
        <taxon>Anaerosalibacter</taxon>
    </lineage>
</organism>
<feature type="transmembrane region" description="Helical" evidence="1">
    <location>
        <begin position="97"/>
        <end position="120"/>
    </location>
</feature>
<accession>A0A9Q4ADM7</accession>
<feature type="transmembrane region" description="Helical" evidence="1">
    <location>
        <begin position="27"/>
        <end position="44"/>
    </location>
</feature>
<evidence type="ECO:0000256" key="1">
    <source>
        <dbReference type="SAM" id="Phobius"/>
    </source>
</evidence>
<keyword evidence="1" id="KW-0812">Transmembrane</keyword>
<feature type="transmembrane region" description="Helical" evidence="1">
    <location>
        <begin position="75"/>
        <end position="91"/>
    </location>
</feature>
<comment type="caution">
    <text evidence="2">The sequence shown here is derived from an EMBL/GenBank/DDBJ whole genome shotgun (WGS) entry which is preliminary data.</text>
</comment>
<name>A0A9Q4ADM7_9FIRM</name>